<dbReference type="Pfam" id="PF19189">
    <property type="entry name" value="Mtf2"/>
    <property type="match status" value="1"/>
</dbReference>
<dbReference type="InterPro" id="IPR043837">
    <property type="entry name" value="Mtf2-like_C"/>
</dbReference>
<evidence type="ECO:0000259" key="1">
    <source>
        <dbReference type="Pfam" id="PF19189"/>
    </source>
</evidence>
<dbReference type="EMBL" id="JAEUBF010000300">
    <property type="protein sequence ID" value="KAH3679481.1"/>
    <property type="molecule type" value="Genomic_DNA"/>
</dbReference>
<dbReference type="PANTHER" id="PTHR39468:SF1">
    <property type="entry name" value="MTF2-LIKE C-TERMINAL DOMAIN-CONTAINING PROTEIN"/>
    <property type="match status" value="1"/>
</dbReference>
<reference evidence="2" key="2">
    <citation type="submission" date="2021-01" db="EMBL/GenBank/DDBJ databases">
        <authorList>
            <person name="Schikora-Tamarit M.A."/>
        </authorList>
    </citation>
    <scope>NUCLEOTIDE SEQUENCE</scope>
    <source>
        <strain evidence="2">CBS6341</strain>
    </source>
</reference>
<sequence length="296" mass="34795">MKQNIPKLFQRSNIIKNNNENLNLLKIPNPFVQIQSKSETEKFNKIFSNIFKNHQQQQQLSNSNNKLSFESKIPKSINYDQFLNKSTDHLLLQKNLLIAIKPSLEFIESIPNNFKLLKYLNEIIDKFDNQLDKSNKNLNEIVLQSSNSPSLPILDQSTFPLIIKHGLIQFIKFKSPLEAITIFESLKNKSIETFIFGCNIINYNELININWLSFKDLNKILQILDELKLNGIQGNFQTLTKLLKISKEFKTLLFKDNELDELNLLSTNDYYFWSERNQADLKQLDQYIQDLKTYLR</sequence>
<name>A0A9P8PW83_9ASCO</name>
<evidence type="ECO:0000313" key="3">
    <source>
        <dbReference type="Proteomes" id="UP000769528"/>
    </source>
</evidence>
<protein>
    <recommendedName>
        <fullName evidence="1">Mtf2-like C-terminal domain-containing protein</fullName>
    </recommendedName>
</protein>
<accession>A0A9P8PW83</accession>
<feature type="domain" description="Mtf2-like C-terminal" evidence="1">
    <location>
        <begin position="96"/>
        <end position="293"/>
    </location>
</feature>
<comment type="caution">
    <text evidence="2">The sequence shown here is derived from an EMBL/GenBank/DDBJ whole genome shotgun (WGS) entry which is preliminary data.</text>
</comment>
<dbReference type="AlphaFoldDB" id="A0A9P8PW83"/>
<dbReference type="InterPro" id="IPR040009">
    <property type="entry name" value="Mtf2/C5D6.12-like"/>
</dbReference>
<keyword evidence="3" id="KW-1185">Reference proteome</keyword>
<evidence type="ECO:0000313" key="2">
    <source>
        <dbReference type="EMBL" id="KAH3679481.1"/>
    </source>
</evidence>
<proteinExistence type="predicted"/>
<dbReference type="PANTHER" id="PTHR39468">
    <property type="entry name" value="CHROMOSOME 7, WHOLE GENOME SHOTGUN SEQUENCE"/>
    <property type="match status" value="1"/>
</dbReference>
<dbReference type="Proteomes" id="UP000769528">
    <property type="component" value="Unassembled WGS sequence"/>
</dbReference>
<reference evidence="2" key="1">
    <citation type="journal article" date="2021" name="Open Biol.">
        <title>Shared evolutionary footprints suggest mitochondrial oxidative damage underlies multiple complex I losses in fungi.</title>
        <authorList>
            <person name="Schikora-Tamarit M.A."/>
            <person name="Marcet-Houben M."/>
            <person name="Nosek J."/>
            <person name="Gabaldon T."/>
        </authorList>
    </citation>
    <scope>NUCLEOTIDE SEQUENCE</scope>
    <source>
        <strain evidence="2">CBS6341</strain>
    </source>
</reference>
<dbReference type="OrthoDB" id="4096061at2759"/>
<gene>
    <name evidence="2" type="ORF">WICMUC_000926</name>
</gene>
<organism evidence="2 3">
    <name type="scientific">Wickerhamomyces mucosus</name>
    <dbReference type="NCBI Taxonomy" id="1378264"/>
    <lineage>
        <taxon>Eukaryota</taxon>
        <taxon>Fungi</taxon>
        <taxon>Dikarya</taxon>
        <taxon>Ascomycota</taxon>
        <taxon>Saccharomycotina</taxon>
        <taxon>Saccharomycetes</taxon>
        <taxon>Phaffomycetales</taxon>
        <taxon>Wickerhamomycetaceae</taxon>
        <taxon>Wickerhamomyces</taxon>
    </lineage>
</organism>
<dbReference type="GO" id="GO:0005739">
    <property type="term" value="C:mitochondrion"/>
    <property type="evidence" value="ECO:0007669"/>
    <property type="project" value="InterPro"/>
</dbReference>